<dbReference type="Pfam" id="PF03841">
    <property type="entry name" value="SelA"/>
    <property type="match status" value="1"/>
</dbReference>
<dbReference type="Proteomes" id="UP000607559">
    <property type="component" value="Unassembled WGS sequence"/>
</dbReference>
<dbReference type="GO" id="GO:0004125">
    <property type="term" value="F:L-seryl-tRNA(Sec) selenium transferase activity"/>
    <property type="evidence" value="ECO:0007669"/>
    <property type="project" value="TreeGrafter"/>
</dbReference>
<keyword evidence="2 4" id="KW-0663">Pyridoxal phosphate</keyword>
<dbReference type="InterPro" id="IPR015424">
    <property type="entry name" value="PyrdxlP-dep_Trfase"/>
</dbReference>
<keyword evidence="8" id="KW-1185">Reference proteome</keyword>
<evidence type="ECO:0000256" key="3">
    <source>
        <dbReference type="ARBA" id="ARBA00044507"/>
    </source>
</evidence>
<dbReference type="PANTHER" id="PTHR32328">
    <property type="entry name" value="L-SERYL-TRNA(SEC) SELENIUM TRANSFERASE"/>
    <property type="match status" value="1"/>
</dbReference>
<organism evidence="7 8">
    <name type="scientific">Puia dinghuensis</name>
    <dbReference type="NCBI Taxonomy" id="1792502"/>
    <lineage>
        <taxon>Bacteria</taxon>
        <taxon>Pseudomonadati</taxon>
        <taxon>Bacteroidota</taxon>
        <taxon>Chitinophagia</taxon>
        <taxon>Chitinophagales</taxon>
        <taxon>Chitinophagaceae</taxon>
        <taxon>Puia</taxon>
    </lineage>
</organism>
<comment type="cofactor">
    <cofactor evidence="1 4">
        <name>pyridoxal 5'-phosphate</name>
        <dbReference type="ChEBI" id="CHEBI:597326"/>
    </cofactor>
</comment>
<evidence type="ECO:0000256" key="2">
    <source>
        <dbReference type="ARBA" id="ARBA00022898"/>
    </source>
</evidence>
<dbReference type="Gene3D" id="3.40.640.10">
    <property type="entry name" value="Type I PLP-dependent aspartate aminotransferase-like (Major domain)"/>
    <property type="match status" value="1"/>
</dbReference>
<feature type="region of interest" description="Disordered" evidence="5">
    <location>
        <begin position="26"/>
        <end position="61"/>
    </location>
</feature>
<dbReference type="RefSeq" id="WP_188930938.1">
    <property type="nucleotide sequence ID" value="NZ_BMJC01000002.1"/>
</dbReference>
<gene>
    <name evidence="7" type="ORF">GCM10011511_19020</name>
</gene>
<evidence type="ECO:0000313" key="7">
    <source>
        <dbReference type="EMBL" id="GGA95948.1"/>
    </source>
</evidence>
<dbReference type="InterPro" id="IPR018319">
    <property type="entry name" value="SelA-like"/>
</dbReference>
<evidence type="ECO:0000313" key="8">
    <source>
        <dbReference type="Proteomes" id="UP000607559"/>
    </source>
</evidence>
<proteinExistence type="inferred from homology"/>
<feature type="signal peptide" evidence="6">
    <location>
        <begin position="1"/>
        <end position="26"/>
    </location>
</feature>
<evidence type="ECO:0000256" key="5">
    <source>
        <dbReference type="SAM" id="MobiDB-lite"/>
    </source>
</evidence>
<dbReference type="InterPro" id="IPR015421">
    <property type="entry name" value="PyrdxlP-dep_Trfase_major"/>
</dbReference>
<reference evidence="7" key="1">
    <citation type="journal article" date="2014" name="Int. J. Syst. Evol. Microbiol.">
        <title>Complete genome sequence of Corynebacterium casei LMG S-19264T (=DSM 44701T), isolated from a smear-ripened cheese.</title>
        <authorList>
            <consortium name="US DOE Joint Genome Institute (JGI-PGF)"/>
            <person name="Walter F."/>
            <person name="Albersmeier A."/>
            <person name="Kalinowski J."/>
            <person name="Ruckert C."/>
        </authorList>
    </citation>
    <scope>NUCLEOTIDE SEQUENCE</scope>
    <source>
        <strain evidence="7">CGMCC 1.15448</strain>
    </source>
</reference>
<sequence>MNRRDILKRLSLLPLAATSIGSAALAATREPLPETDPARTPGAKLPTAGNTPGEGHDAAAAHTPPAVTRDLFAELGVRRIINADVTMTFLSGSLMLPEVLEAINSTAHDFANMFELQDKVGAKIAELLKVEAAMVTSGAACAILLGTAACITGTDKDKIKNIPNLPGPRAEVIMQKSHRYLFDQAVTTTGARIVEVEGPDEMEKAFTPQTVMALFFNAAEKHSITHEDFLAIAGRHNIPTFLDAAADVPPVENLFKYQKMGFSLVTFSGGKMIRGPQSAGLLFGRKDLIEAAKLNHSPHEAPIGRPMKVNKEEMFGMYAALKSYLDRDHQKEWNGWLDRAKHIATRLAPLQTLKTEIWTNPGPANAFPNLIVDWDRQHFKITPKEVRQTLQDGNPSIVTGVHEDKLLIGVVLLRPDQVEIVVQRVKEVLTHAV</sequence>
<dbReference type="EMBL" id="BMJC01000002">
    <property type="protein sequence ID" value="GGA95948.1"/>
    <property type="molecule type" value="Genomic_DNA"/>
</dbReference>
<feature type="chain" id="PRO_5035308845" evidence="6">
    <location>
        <begin position="27"/>
        <end position="433"/>
    </location>
</feature>
<keyword evidence="6" id="KW-0732">Signal</keyword>
<comment type="caution">
    <text evidence="7">The sequence shown here is derived from an EMBL/GenBank/DDBJ whole genome shotgun (WGS) entry which is preliminary data.</text>
</comment>
<accession>A0A8J2UBW1</accession>
<keyword evidence="7" id="KW-0808">Transferase</keyword>
<feature type="modified residue" description="N6-(pyridoxal phosphate)lysine" evidence="4">
    <location>
        <position position="271"/>
    </location>
</feature>
<dbReference type="SUPFAM" id="SSF53383">
    <property type="entry name" value="PLP-dependent transferases"/>
    <property type="match status" value="1"/>
</dbReference>
<protein>
    <submittedName>
        <fullName evidence="7">L-seryl-tRNA selenium transferase</fullName>
    </submittedName>
</protein>
<dbReference type="PANTHER" id="PTHR32328:SF0">
    <property type="entry name" value="L-SERYL-TRNA(SEC) SELENIUM TRANSFERASE"/>
    <property type="match status" value="1"/>
</dbReference>
<comment type="similarity">
    <text evidence="3">Belongs to the SelA family.</text>
</comment>
<evidence type="ECO:0000256" key="4">
    <source>
        <dbReference type="PIRSR" id="PIRSR618319-50"/>
    </source>
</evidence>
<name>A0A8J2UBW1_9BACT</name>
<reference evidence="7" key="2">
    <citation type="submission" date="2020-09" db="EMBL/GenBank/DDBJ databases">
        <authorList>
            <person name="Sun Q."/>
            <person name="Zhou Y."/>
        </authorList>
    </citation>
    <scope>NUCLEOTIDE SEQUENCE</scope>
    <source>
        <strain evidence="7">CGMCC 1.15448</strain>
    </source>
</reference>
<evidence type="ECO:0000256" key="6">
    <source>
        <dbReference type="SAM" id="SignalP"/>
    </source>
</evidence>
<evidence type="ECO:0000256" key="1">
    <source>
        <dbReference type="ARBA" id="ARBA00001933"/>
    </source>
</evidence>
<dbReference type="AlphaFoldDB" id="A0A8J2UBW1"/>